<proteinExistence type="predicted"/>
<keyword evidence="2" id="KW-1185">Reference proteome</keyword>
<accession>A0A5B0X0M1</accession>
<reference evidence="1 2" key="1">
    <citation type="submission" date="2019-09" db="EMBL/GenBank/DDBJ databases">
        <authorList>
            <person name="Chen X.-Y."/>
        </authorList>
    </citation>
    <scope>NUCLEOTIDE SEQUENCE [LARGE SCALE GENOMIC DNA]</scope>
    <source>
        <strain evidence="1 2">NY5</strain>
    </source>
</reference>
<evidence type="ECO:0000313" key="1">
    <source>
        <dbReference type="EMBL" id="KAA1192904.1"/>
    </source>
</evidence>
<dbReference type="AlphaFoldDB" id="A0A5B0X0M1"/>
<gene>
    <name evidence="1" type="ORF">F0M18_08605</name>
</gene>
<sequence>MAGLLTVLVGYLLMHRLQTESVLSIQQSIDTWRIALTVCRWTVIALVAFGWKVGVEHFARTGKINFDQAEQLHRCRWRAVTWLVIFELVLGQGLVMKFLGVTAGPIVR</sequence>
<protein>
    <submittedName>
        <fullName evidence="1">Uncharacterized protein</fullName>
    </submittedName>
</protein>
<organism evidence="1 2">
    <name type="scientific">Pseudohalioglobus sediminis</name>
    <dbReference type="NCBI Taxonomy" id="2606449"/>
    <lineage>
        <taxon>Bacteria</taxon>
        <taxon>Pseudomonadati</taxon>
        <taxon>Pseudomonadota</taxon>
        <taxon>Gammaproteobacteria</taxon>
        <taxon>Cellvibrionales</taxon>
        <taxon>Halieaceae</taxon>
        <taxon>Pseudohalioglobus</taxon>
    </lineage>
</organism>
<evidence type="ECO:0000313" key="2">
    <source>
        <dbReference type="Proteomes" id="UP000323708"/>
    </source>
</evidence>
<dbReference type="EMBL" id="VTUX01000003">
    <property type="protein sequence ID" value="KAA1192904.1"/>
    <property type="molecule type" value="Genomic_DNA"/>
</dbReference>
<name>A0A5B0X0M1_9GAMM</name>
<dbReference type="Proteomes" id="UP000323708">
    <property type="component" value="Unassembled WGS sequence"/>
</dbReference>
<comment type="caution">
    <text evidence="1">The sequence shown here is derived from an EMBL/GenBank/DDBJ whole genome shotgun (WGS) entry which is preliminary data.</text>
</comment>